<proteinExistence type="predicted"/>
<sequence>MPFYSRKSNDIFKAHSRMSNRAIRGSRGLAGISKGGNKSKNQCLRVRGRHYNRGYGDIPRHGMVIDEALDNLAINQTNTGFFYIIEVAPPNQPETDGSSPRYDTEESHHRSENGSSGSQRSLVASRKRFQHSRRLRKADRCLVIDGVPDLENVRMV</sequence>
<dbReference type="AlphaFoldDB" id="A0A0X8HW43"/>
<dbReference type="OrthoDB" id="10302717at2759"/>
<dbReference type="Proteomes" id="UP000243052">
    <property type="component" value="Chromosome viii"/>
</dbReference>
<keyword evidence="3" id="KW-1185">Reference proteome</keyword>
<dbReference type="RefSeq" id="XP_017989486.1">
    <property type="nucleotide sequence ID" value="XM_018134242.1"/>
</dbReference>
<name>A0A0X8HW43_9SACH</name>
<reference evidence="2 3" key="1">
    <citation type="submission" date="2016-01" db="EMBL/GenBank/DDBJ databases">
        <title>Genome sequence of the yeast Holleya sinecauda.</title>
        <authorList>
            <person name="Dietrich F.S."/>
        </authorList>
    </citation>
    <scope>NUCLEOTIDE SEQUENCE [LARGE SCALE GENOMIC DNA]</scope>
    <source>
        <strain evidence="2 3">ATCC 58844</strain>
    </source>
</reference>
<feature type="compositionally biased region" description="Basic and acidic residues" evidence="1">
    <location>
        <begin position="102"/>
        <end position="112"/>
    </location>
</feature>
<evidence type="ECO:0000256" key="1">
    <source>
        <dbReference type="SAM" id="MobiDB-lite"/>
    </source>
</evidence>
<evidence type="ECO:0000313" key="2">
    <source>
        <dbReference type="EMBL" id="AMD22490.1"/>
    </source>
</evidence>
<dbReference type="GeneID" id="28725846"/>
<gene>
    <name evidence="2" type="ORF">AW171_hschr84536</name>
</gene>
<feature type="region of interest" description="Disordered" evidence="1">
    <location>
        <begin position="89"/>
        <end position="129"/>
    </location>
</feature>
<evidence type="ECO:0000313" key="3">
    <source>
        <dbReference type="Proteomes" id="UP000243052"/>
    </source>
</evidence>
<protein>
    <submittedName>
        <fullName evidence="2">HHL280Wp</fullName>
    </submittedName>
</protein>
<dbReference type="EMBL" id="CP014248">
    <property type="protein sequence ID" value="AMD22490.1"/>
    <property type="molecule type" value="Genomic_DNA"/>
</dbReference>
<feature type="compositionally biased region" description="Polar residues" evidence="1">
    <location>
        <begin position="113"/>
        <end position="122"/>
    </location>
</feature>
<accession>A0A0X8HW43</accession>
<organism evidence="2 3">
    <name type="scientific">Eremothecium sinecaudum</name>
    <dbReference type="NCBI Taxonomy" id="45286"/>
    <lineage>
        <taxon>Eukaryota</taxon>
        <taxon>Fungi</taxon>
        <taxon>Dikarya</taxon>
        <taxon>Ascomycota</taxon>
        <taxon>Saccharomycotina</taxon>
        <taxon>Saccharomycetes</taxon>
        <taxon>Saccharomycetales</taxon>
        <taxon>Saccharomycetaceae</taxon>
        <taxon>Eremothecium</taxon>
    </lineage>
</organism>